<accession>A0AAD7WIM5</accession>
<sequence>MALRRAFDWMGCFMYAMEVLCLNENCNWDLVLVDPLAFTFTNRGRRHTSYPNFGAPPAVLNHSQCSYKSQIFRQGHMLGLYSPTAGLSSRLPFHYIRY</sequence>
<proteinExistence type="predicted"/>
<dbReference type="AlphaFoldDB" id="A0AAD7WIM5"/>
<reference evidence="1" key="1">
    <citation type="journal article" date="2023" name="Science">
        <title>Genome structures resolve the early diversification of teleost fishes.</title>
        <authorList>
            <person name="Parey E."/>
            <person name="Louis A."/>
            <person name="Montfort J."/>
            <person name="Bouchez O."/>
            <person name="Roques C."/>
            <person name="Iampietro C."/>
            <person name="Lluch J."/>
            <person name="Castinel A."/>
            <person name="Donnadieu C."/>
            <person name="Desvignes T."/>
            <person name="Floi Bucao C."/>
            <person name="Jouanno E."/>
            <person name="Wen M."/>
            <person name="Mejri S."/>
            <person name="Dirks R."/>
            <person name="Jansen H."/>
            <person name="Henkel C."/>
            <person name="Chen W.J."/>
            <person name="Zahm M."/>
            <person name="Cabau C."/>
            <person name="Klopp C."/>
            <person name="Thompson A.W."/>
            <person name="Robinson-Rechavi M."/>
            <person name="Braasch I."/>
            <person name="Lecointre G."/>
            <person name="Bobe J."/>
            <person name="Postlethwait J.H."/>
            <person name="Berthelot C."/>
            <person name="Roest Crollius H."/>
            <person name="Guiguen Y."/>
        </authorList>
    </citation>
    <scope>NUCLEOTIDE SEQUENCE</scope>
    <source>
        <strain evidence="1">NC1722</strain>
    </source>
</reference>
<keyword evidence="2" id="KW-1185">Reference proteome</keyword>
<evidence type="ECO:0000313" key="1">
    <source>
        <dbReference type="EMBL" id="KAJ8397424.1"/>
    </source>
</evidence>
<dbReference type="EMBL" id="JAINUG010000098">
    <property type="protein sequence ID" value="KAJ8397424.1"/>
    <property type="molecule type" value="Genomic_DNA"/>
</dbReference>
<gene>
    <name evidence="1" type="ORF">AAFF_G00439730</name>
</gene>
<organism evidence="1 2">
    <name type="scientific">Aldrovandia affinis</name>
    <dbReference type="NCBI Taxonomy" id="143900"/>
    <lineage>
        <taxon>Eukaryota</taxon>
        <taxon>Metazoa</taxon>
        <taxon>Chordata</taxon>
        <taxon>Craniata</taxon>
        <taxon>Vertebrata</taxon>
        <taxon>Euteleostomi</taxon>
        <taxon>Actinopterygii</taxon>
        <taxon>Neopterygii</taxon>
        <taxon>Teleostei</taxon>
        <taxon>Notacanthiformes</taxon>
        <taxon>Halosauridae</taxon>
        <taxon>Aldrovandia</taxon>
    </lineage>
</organism>
<comment type="caution">
    <text evidence="1">The sequence shown here is derived from an EMBL/GenBank/DDBJ whole genome shotgun (WGS) entry which is preliminary data.</text>
</comment>
<name>A0AAD7WIM5_9TELE</name>
<dbReference type="Proteomes" id="UP001221898">
    <property type="component" value="Unassembled WGS sequence"/>
</dbReference>
<evidence type="ECO:0000313" key="2">
    <source>
        <dbReference type="Proteomes" id="UP001221898"/>
    </source>
</evidence>
<protein>
    <submittedName>
        <fullName evidence="1">Uncharacterized protein</fullName>
    </submittedName>
</protein>